<dbReference type="Proteomes" id="UP001595823">
    <property type="component" value="Unassembled WGS sequence"/>
</dbReference>
<keyword evidence="1" id="KW-0805">Transcription regulation</keyword>
<evidence type="ECO:0000256" key="1">
    <source>
        <dbReference type="ARBA" id="ARBA00023015"/>
    </source>
</evidence>
<dbReference type="PIRSF" id="PIRSF016838">
    <property type="entry name" value="PafC"/>
    <property type="match status" value="1"/>
</dbReference>
<evidence type="ECO:0000313" key="5">
    <source>
        <dbReference type="EMBL" id="MFC4336335.1"/>
    </source>
</evidence>
<dbReference type="CDD" id="cd00090">
    <property type="entry name" value="HTH_ARSR"/>
    <property type="match status" value="1"/>
</dbReference>
<dbReference type="InterPro" id="IPR018356">
    <property type="entry name" value="Tscrpt_reg_HTH_DeoR_CS"/>
</dbReference>
<keyword evidence="6" id="KW-1185">Reference proteome</keyword>
<dbReference type="RefSeq" id="WP_380622155.1">
    <property type="nucleotide sequence ID" value="NZ_JBHSDK010000018.1"/>
</dbReference>
<dbReference type="SUPFAM" id="SSF46785">
    <property type="entry name" value="Winged helix' DNA-binding domain"/>
    <property type="match status" value="1"/>
</dbReference>
<dbReference type="InterPro" id="IPR013196">
    <property type="entry name" value="HTH_11"/>
</dbReference>
<evidence type="ECO:0000256" key="2">
    <source>
        <dbReference type="ARBA" id="ARBA00023125"/>
    </source>
</evidence>
<dbReference type="InterPro" id="IPR051534">
    <property type="entry name" value="CBASS_pafABC_assoc_protein"/>
</dbReference>
<feature type="domain" description="HTH deoR-type" evidence="4">
    <location>
        <begin position="4"/>
        <end position="59"/>
    </location>
</feature>
<dbReference type="InterPro" id="IPR057727">
    <property type="entry name" value="WCX_dom"/>
</dbReference>
<sequence length="324" mass="35308">MADTSARMLRLLSLLQTRREWSGGELAERLGVSPRTVRRDIERLRDLGYPVDAERGTAGYRLAAGKAMPPLLLDDEEAVAAVISLRTAAASVVGVGEAALRALAKLEQVLPARLRQSVSALQTATVRAGEEPGPQVAAGTLTLVADACRRRERLRFDYAAHGGERTRRDVEPHKLVSWGKRWYLVAWDTAAGDWRLFRVDRMEPKTPVGPGFAERTPPFDDVGAYVDDRLSSQAWAYRAVVRLEEPASAVVDRIWPGMGVLEPAGEGACLLRVGAETPWDLAWMVTSVNADFRVVEGPPELDGVLRGFGERCLGAIRGDGESTG</sequence>
<evidence type="ECO:0000313" key="6">
    <source>
        <dbReference type="Proteomes" id="UP001595823"/>
    </source>
</evidence>
<dbReference type="PANTHER" id="PTHR34580">
    <property type="match status" value="1"/>
</dbReference>
<dbReference type="InterPro" id="IPR036390">
    <property type="entry name" value="WH_DNA-bd_sf"/>
</dbReference>
<dbReference type="InterPro" id="IPR028349">
    <property type="entry name" value="PafC-like"/>
</dbReference>
<dbReference type="Pfam" id="PF08279">
    <property type="entry name" value="HTH_11"/>
    <property type="match status" value="1"/>
</dbReference>
<keyword evidence="3" id="KW-0804">Transcription</keyword>
<dbReference type="InterPro" id="IPR001034">
    <property type="entry name" value="DeoR_HTH"/>
</dbReference>
<protein>
    <submittedName>
        <fullName evidence="5">Helix-turn-helix transcriptional regulator</fullName>
    </submittedName>
</protein>
<comment type="caution">
    <text evidence="5">The sequence shown here is derived from an EMBL/GenBank/DDBJ whole genome shotgun (WGS) entry which is preliminary data.</text>
</comment>
<dbReference type="Pfam" id="PF13280">
    <property type="entry name" value="WYL"/>
    <property type="match status" value="1"/>
</dbReference>
<dbReference type="PROSITE" id="PS00894">
    <property type="entry name" value="HTH_DEOR_1"/>
    <property type="match status" value="1"/>
</dbReference>
<evidence type="ECO:0000259" key="4">
    <source>
        <dbReference type="PROSITE" id="PS51000"/>
    </source>
</evidence>
<gene>
    <name evidence="5" type="ORF">ACFPET_14100</name>
</gene>
<reference evidence="6" key="1">
    <citation type="journal article" date="2019" name="Int. J. Syst. Evol. Microbiol.">
        <title>The Global Catalogue of Microorganisms (GCM) 10K type strain sequencing project: providing services to taxonomists for standard genome sequencing and annotation.</title>
        <authorList>
            <consortium name="The Broad Institute Genomics Platform"/>
            <consortium name="The Broad Institute Genome Sequencing Center for Infectious Disease"/>
            <person name="Wu L."/>
            <person name="Ma J."/>
        </authorList>
    </citation>
    <scope>NUCLEOTIDE SEQUENCE [LARGE SCALE GENOMIC DNA]</scope>
    <source>
        <strain evidence="6">IBRC-M 10908</strain>
    </source>
</reference>
<dbReference type="Gene3D" id="1.10.10.10">
    <property type="entry name" value="Winged helix-like DNA-binding domain superfamily/Winged helix DNA-binding domain"/>
    <property type="match status" value="1"/>
</dbReference>
<dbReference type="SMART" id="SM00420">
    <property type="entry name" value="HTH_DEOR"/>
    <property type="match status" value="1"/>
</dbReference>
<name>A0ABV8U1N9_9ACTN</name>
<dbReference type="InterPro" id="IPR036388">
    <property type="entry name" value="WH-like_DNA-bd_sf"/>
</dbReference>
<dbReference type="PROSITE" id="PS51000">
    <property type="entry name" value="HTH_DEOR_2"/>
    <property type="match status" value="1"/>
</dbReference>
<accession>A0ABV8U1N9</accession>
<dbReference type="PANTHER" id="PTHR34580:SF3">
    <property type="entry name" value="PROTEIN PAFB"/>
    <property type="match status" value="1"/>
</dbReference>
<dbReference type="PROSITE" id="PS52050">
    <property type="entry name" value="WYL"/>
    <property type="match status" value="1"/>
</dbReference>
<organism evidence="5 6">
    <name type="scientific">Salininema proteolyticum</name>
    <dbReference type="NCBI Taxonomy" id="1607685"/>
    <lineage>
        <taxon>Bacteria</taxon>
        <taxon>Bacillati</taxon>
        <taxon>Actinomycetota</taxon>
        <taxon>Actinomycetes</taxon>
        <taxon>Glycomycetales</taxon>
        <taxon>Glycomycetaceae</taxon>
        <taxon>Salininema</taxon>
    </lineage>
</organism>
<dbReference type="Pfam" id="PF25583">
    <property type="entry name" value="WCX"/>
    <property type="match status" value="1"/>
</dbReference>
<proteinExistence type="predicted"/>
<dbReference type="InterPro" id="IPR011991">
    <property type="entry name" value="ArsR-like_HTH"/>
</dbReference>
<dbReference type="InterPro" id="IPR026881">
    <property type="entry name" value="WYL_dom"/>
</dbReference>
<keyword evidence="2" id="KW-0238">DNA-binding</keyword>
<evidence type="ECO:0000256" key="3">
    <source>
        <dbReference type="ARBA" id="ARBA00023163"/>
    </source>
</evidence>
<dbReference type="EMBL" id="JBHSDK010000018">
    <property type="protein sequence ID" value="MFC4336335.1"/>
    <property type="molecule type" value="Genomic_DNA"/>
</dbReference>